<dbReference type="Proteomes" id="UP000297245">
    <property type="component" value="Unassembled WGS sequence"/>
</dbReference>
<dbReference type="AlphaFoldDB" id="A0A4S8MEG3"/>
<gene>
    <name evidence="1" type="ORF">K435DRAFT_963755</name>
</gene>
<organism evidence="1 2">
    <name type="scientific">Dendrothele bispora (strain CBS 962.96)</name>
    <dbReference type="NCBI Taxonomy" id="1314807"/>
    <lineage>
        <taxon>Eukaryota</taxon>
        <taxon>Fungi</taxon>
        <taxon>Dikarya</taxon>
        <taxon>Basidiomycota</taxon>
        <taxon>Agaricomycotina</taxon>
        <taxon>Agaricomycetes</taxon>
        <taxon>Agaricomycetidae</taxon>
        <taxon>Agaricales</taxon>
        <taxon>Agaricales incertae sedis</taxon>
        <taxon>Dendrothele</taxon>
    </lineage>
</organism>
<dbReference type="EMBL" id="ML179096">
    <property type="protein sequence ID" value="THV00957.1"/>
    <property type="molecule type" value="Genomic_DNA"/>
</dbReference>
<evidence type="ECO:0000313" key="2">
    <source>
        <dbReference type="Proteomes" id="UP000297245"/>
    </source>
</evidence>
<protein>
    <submittedName>
        <fullName evidence="1">Uncharacterized protein</fullName>
    </submittedName>
</protein>
<evidence type="ECO:0000313" key="1">
    <source>
        <dbReference type="EMBL" id="THV00957.1"/>
    </source>
</evidence>
<reference evidence="1 2" key="1">
    <citation type="journal article" date="2019" name="Nat. Ecol. Evol.">
        <title>Megaphylogeny resolves global patterns of mushroom evolution.</title>
        <authorList>
            <person name="Varga T."/>
            <person name="Krizsan K."/>
            <person name="Foldi C."/>
            <person name="Dima B."/>
            <person name="Sanchez-Garcia M."/>
            <person name="Sanchez-Ramirez S."/>
            <person name="Szollosi G.J."/>
            <person name="Szarkandi J.G."/>
            <person name="Papp V."/>
            <person name="Albert L."/>
            <person name="Andreopoulos W."/>
            <person name="Angelini C."/>
            <person name="Antonin V."/>
            <person name="Barry K.W."/>
            <person name="Bougher N.L."/>
            <person name="Buchanan P."/>
            <person name="Buyck B."/>
            <person name="Bense V."/>
            <person name="Catcheside P."/>
            <person name="Chovatia M."/>
            <person name="Cooper J."/>
            <person name="Damon W."/>
            <person name="Desjardin D."/>
            <person name="Finy P."/>
            <person name="Geml J."/>
            <person name="Haridas S."/>
            <person name="Hughes K."/>
            <person name="Justo A."/>
            <person name="Karasinski D."/>
            <person name="Kautmanova I."/>
            <person name="Kiss B."/>
            <person name="Kocsube S."/>
            <person name="Kotiranta H."/>
            <person name="LaButti K.M."/>
            <person name="Lechner B.E."/>
            <person name="Liimatainen K."/>
            <person name="Lipzen A."/>
            <person name="Lukacs Z."/>
            <person name="Mihaltcheva S."/>
            <person name="Morgado L.N."/>
            <person name="Niskanen T."/>
            <person name="Noordeloos M.E."/>
            <person name="Ohm R.A."/>
            <person name="Ortiz-Santana B."/>
            <person name="Ovrebo C."/>
            <person name="Racz N."/>
            <person name="Riley R."/>
            <person name="Savchenko A."/>
            <person name="Shiryaev A."/>
            <person name="Soop K."/>
            <person name="Spirin V."/>
            <person name="Szebenyi C."/>
            <person name="Tomsovsky M."/>
            <person name="Tulloss R.E."/>
            <person name="Uehling J."/>
            <person name="Grigoriev I.V."/>
            <person name="Vagvolgyi C."/>
            <person name="Papp T."/>
            <person name="Martin F.M."/>
            <person name="Miettinen O."/>
            <person name="Hibbett D.S."/>
            <person name="Nagy L.G."/>
        </authorList>
    </citation>
    <scope>NUCLEOTIDE SEQUENCE [LARGE SCALE GENOMIC DNA]</scope>
    <source>
        <strain evidence="1 2">CBS 962.96</strain>
    </source>
</reference>
<sequence>MTPQVPSPISRNSHQASVIDVPDEEEPVAQMSTRNIIVPLAGLHSTAQTTASVLRHRHSSPLIASTRVGIEGVSASAHTPTRTSTTAHNLRTVFTNSSNNTFTNPIITTSARDSNSYEINGPVTFNVHDPDFSSRVMLRNHPTELRGFDSTPPVSFSDPQGSVSLRPWIDADALDRGGRPEAPTTRANSRFSKFVSWGVSRIQDTNDLIGPSNSFFFCD</sequence>
<keyword evidence="2" id="KW-1185">Reference proteome</keyword>
<proteinExistence type="predicted"/>
<name>A0A4S8MEG3_DENBC</name>
<accession>A0A4S8MEG3</accession>